<evidence type="ECO:0000313" key="6">
    <source>
        <dbReference type="EMBL" id="NNU15808.1"/>
    </source>
</evidence>
<evidence type="ECO:0000256" key="1">
    <source>
        <dbReference type="ARBA" id="ARBA00004141"/>
    </source>
</evidence>
<dbReference type="NCBIfam" id="NF037968">
    <property type="entry name" value="SemiSWEET_2"/>
    <property type="match status" value="1"/>
</dbReference>
<dbReference type="Pfam" id="PF04193">
    <property type="entry name" value="PQ-loop"/>
    <property type="match status" value="1"/>
</dbReference>
<reference evidence="6 7" key="1">
    <citation type="submission" date="2020-05" db="EMBL/GenBank/DDBJ databases">
        <title>Parvularcula mediterraneae sp. nov., isolated from polypropylene straw from shallow seawater of the seashore of Laganas in Zakynthos island, Greece.</title>
        <authorList>
            <person name="Szabo I."/>
            <person name="Al-Omari J."/>
            <person name="Rado J."/>
            <person name="Szerdahelyi G.S."/>
        </authorList>
    </citation>
    <scope>NUCLEOTIDE SEQUENCE [LARGE SCALE GENOMIC DNA]</scope>
    <source>
        <strain evidence="6 7">ZS-1/3</strain>
    </source>
</reference>
<comment type="subcellular location">
    <subcellularLocation>
        <location evidence="1">Membrane</location>
        <topology evidence="1">Multi-pass membrane protein</topology>
    </subcellularLocation>
</comment>
<dbReference type="GO" id="GO:0051119">
    <property type="term" value="F:sugar transmembrane transporter activity"/>
    <property type="evidence" value="ECO:0007669"/>
    <property type="project" value="InterPro"/>
</dbReference>
<evidence type="ECO:0000256" key="3">
    <source>
        <dbReference type="ARBA" id="ARBA00022989"/>
    </source>
</evidence>
<keyword evidence="3 5" id="KW-1133">Transmembrane helix</keyword>
<proteinExistence type="predicted"/>
<dbReference type="Gene3D" id="1.20.1280.290">
    <property type="match status" value="1"/>
</dbReference>
<keyword evidence="4 5" id="KW-0472">Membrane</keyword>
<feature type="transmembrane region" description="Helical" evidence="5">
    <location>
        <begin position="38"/>
        <end position="55"/>
    </location>
</feature>
<evidence type="ECO:0000313" key="7">
    <source>
        <dbReference type="Proteomes" id="UP000536835"/>
    </source>
</evidence>
<dbReference type="Proteomes" id="UP000536835">
    <property type="component" value="Unassembled WGS sequence"/>
</dbReference>
<dbReference type="RefSeq" id="WP_173197538.1">
    <property type="nucleotide sequence ID" value="NZ_JABFCX010000002.1"/>
</dbReference>
<evidence type="ECO:0000256" key="2">
    <source>
        <dbReference type="ARBA" id="ARBA00022692"/>
    </source>
</evidence>
<feature type="transmembrane region" description="Helical" evidence="5">
    <location>
        <begin position="6"/>
        <end position="26"/>
    </location>
</feature>
<sequence>MLEQIFVTLAAVLTTASFIPQAVKVLQTKETEGLSATMYTMFTVGVGFWLLYGIVVGSWQIIIANTITLTLASIILFMKLRAVFGASPKP</sequence>
<dbReference type="AlphaFoldDB" id="A0A7Y3RKM3"/>
<protein>
    <submittedName>
        <fullName evidence="6">SemiSWEET transporter</fullName>
    </submittedName>
</protein>
<accession>A0A7Y3RKM3</accession>
<evidence type="ECO:0000256" key="5">
    <source>
        <dbReference type="SAM" id="Phobius"/>
    </source>
</evidence>
<gene>
    <name evidence="6" type="ORF">HK107_05675</name>
</gene>
<keyword evidence="2 5" id="KW-0812">Transmembrane</keyword>
<evidence type="ECO:0000256" key="4">
    <source>
        <dbReference type="ARBA" id="ARBA00023136"/>
    </source>
</evidence>
<dbReference type="InterPro" id="IPR047662">
    <property type="entry name" value="SemiSWEET"/>
</dbReference>
<dbReference type="EMBL" id="JABFCX010000002">
    <property type="protein sequence ID" value="NNU15808.1"/>
    <property type="molecule type" value="Genomic_DNA"/>
</dbReference>
<feature type="transmembrane region" description="Helical" evidence="5">
    <location>
        <begin position="61"/>
        <end position="80"/>
    </location>
</feature>
<dbReference type="InterPro" id="IPR006603">
    <property type="entry name" value="PQ-loop_rpt"/>
</dbReference>
<name>A0A7Y3RKM3_9PROT</name>
<comment type="caution">
    <text evidence="6">The sequence shown here is derived from an EMBL/GenBank/DDBJ whole genome shotgun (WGS) entry which is preliminary data.</text>
</comment>
<keyword evidence="7" id="KW-1185">Reference proteome</keyword>
<organism evidence="6 7">
    <name type="scientific">Parvularcula mediterranea</name>
    <dbReference type="NCBI Taxonomy" id="2732508"/>
    <lineage>
        <taxon>Bacteria</taxon>
        <taxon>Pseudomonadati</taxon>
        <taxon>Pseudomonadota</taxon>
        <taxon>Alphaproteobacteria</taxon>
        <taxon>Parvularculales</taxon>
        <taxon>Parvularculaceae</taxon>
        <taxon>Parvularcula</taxon>
    </lineage>
</organism>
<dbReference type="GO" id="GO:0016020">
    <property type="term" value="C:membrane"/>
    <property type="evidence" value="ECO:0007669"/>
    <property type="project" value="UniProtKB-SubCell"/>
</dbReference>